<feature type="transmembrane region" description="Helical" evidence="10">
    <location>
        <begin position="353"/>
        <end position="370"/>
    </location>
</feature>
<dbReference type="EMBL" id="FWXY01000008">
    <property type="protein sequence ID" value="SMC72796.1"/>
    <property type="molecule type" value="Genomic_DNA"/>
</dbReference>
<dbReference type="GO" id="GO:0016765">
    <property type="term" value="F:transferase activity, transferring alkyl or aryl (other than methyl) groups"/>
    <property type="evidence" value="ECO:0007669"/>
    <property type="project" value="InterPro"/>
</dbReference>
<feature type="transmembrane region" description="Helical" evidence="10">
    <location>
        <begin position="438"/>
        <end position="461"/>
    </location>
</feature>
<feature type="transmembrane region" description="Helical" evidence="10">
    <location>
        <begin position="482"/>
        <end position="504"/>
    </location>
</feature>
<keyword evidence="6 10" id="KW-1133">Transmembrane helix</keyword>
<dbReference type="Pfam" id="PF01040">
    <property type="entry name" value="UbiA"/>
    <property type="match status" value="1"/>
</dbReference>
<comment type="cofactor">
    <cofactor evidence="1">
        <name>[4Fe-4S] cluster</name>
        <dbReference type="ChEBI" id="CHEBI:49883"/>
    </cofactor>
</comment>
<comment type="subcellular location">
    <subcellularLocation>
        <location evidence="2">Membrane</location>
        <topology evidence="2">Multi-pass membrane protein</topology>
    </subcellularLocation>
</comment>
<dbReference type="InterPro" id="IPR003451">
    <property type="entry name" value="LytB/IspH"/>
</dbReference>
<dbReference type="STRING" id="1121400.SAMN02746065_108128"/>
<keyword evidence="3" id="KW-0004">4Fe-4S</keyword>
<dbReference type="GO" id="GO:0046872">
    <property type="term" value="F:metal ion binding"/>
    <property type="evidence" value="ECO:0007669"/>
    <property type="project" value="UniProtKB-KW"/>
</dbReference>
<feature type="transmembrane region" description="Helical" evidence="10">
    <location>
        <begin position="415"/>
        <end position="432"/>
    </location>
</feature>
<dbReference type="PANTHER" id="PTHR30426">
    <property type="entry name" value="4-HYDROXY-3-METHYLBUT-2-ENYL DIPHOSPHATE REDUCTASE"/>
    <property type="match status" value="1"/>
</dbReference>
<dbReference type="GO" id="GO:0051539">
    <property type="term" value="F:4 iron, 4 sulfur cluster binding"/>
    <property type="evidence" value="ECO:0007669"/>
    <property type="project" value="UniProtKB-KW"/>
</dbReference>
<dbReference type="NCBIfam" id="TIGR00216">
    <property type="entry name" value="ispH_lytB"/>
    <property type="match status" value="1"/>
</dbReference>
<dbReference type="CDD" id="cd13967">
    <property type="entry name" value="PT_UbiA_5"/>
    <property type="match status" value="1"/>
</dbReference>
<keyword evidence="7" id="KW-0408">Iron</keyword>
<dbReference type="GO" id="GO:0051745">
    <property type="term" value="F:4-hydroxy-3-methylbut-2-enyl diphosphate reductase activity"/>
    <property type="evidence" value="ECO:0007669"/>
    <property type="project" value="InterPro"/>
</dbReference>
<evidence type="ECO:0000256" key="3">
    <source>
        <dbReference type="ARBA" id="ARBA00022485"/>
    </source>
</evidence>
<gene>
    <name evidence="11" type="ORF">SAMN02746065_108128</name>
</gene>
<keyword evidence="5" id="KW-0479">Metal-binding</keyword>
<evidence type="ECO:0000256" key="9">
    <source>
        <dbReference type="ARBA" id="ARBA00023136"/>
    </source>
</evidence>
<feature type="transmembrane region" description="Helical" evidence="10">
    <location>
        <begin position="282"/>
        <end position="305"/>
    </location>
</feature>
<evidence type="ECO:0000313" key="12">
    <source>
        <dbReference type="Proteomes" id="UP000192418"/>
    </source>
</evidence>
<evidence type="ECO:0000256" key="4">
    <source>
        <dbReference type="ARBA" id="ARBA00022692"/>
    </source>
</evidence>
<dbReference type="GO" id="GO:0050992">
    <property type="term" value="P:dimethylallyl diphosphate biosynthetic process"/>
    <property type="evidence" value="ECO:0007669"/>
    <property type="project" value="InterPro"/>
</dbReference>
<sequence length="557" mass="60459">MGVRRAVDMVLDAANRTQGPICTYGPLIHNPQVQEMLREKGIPSIKEIPEKGEGTVLVRAHGVPPQDKIALETAGFKVIDATCPRVIRVQTIIGKHHRKGYTAIIIGDADHPEVRGLLGYAGDRGFTASSLEDVKALPAFDKAVVVAQTTQDTSLYREITQWITENHSHYKIHDTICNSTEKRQAETRQIAQQSDAVVVVGGKHSGNTQRLAQIAKATGKPSMHIEDVSELDYQLLDRADSVAITAGASTPNWIINKTCRAIEEHIRASQKKNRFFFQARNLLLKTNALLAMGAGCLTWACASLQGLDHTLIHATVAALYVLSMQILNNLLTISSDRYNHPDRAGFYETHKKTMTAVALVSGGAGLLLSFSHSITAFMLLILMSFLGLTYNLDIFSVLPGIGRFKALKDIPGSKTILIAAAWGTVTSILPAMEDFNSLSVGISFGFATGMVFARTAFFNVLEMQGDRITGKETLPLILGETRSLALIKGVLIALTLMLLFAAALGVTGPIGFLLATLPILLINTIVRCENGYLLPGSNLEFLVDAHFILAGFLGIFF</sequence>
<evidence type="ECO:0000256" key="2">
    <source>
        <dbReference type="ARBA" id="ARBA00004141"/>
    </source>
</evidence>
<dbReference type="Gene3D" id="3.40.1010.20">
    <property type="entry name" value="4-hydroxy-3-methylbut-2-enyl diphosphate reductase, catalytic domain"/>
    <property type="match status" value="2"/>
</dbReference>
<dbReference type="Gene3D" id="3.40.50.11270">
    <property type="match status" value="1"/>
</dbReference>
<evidence type="ECO:0000256" key="6">
    <source>
        <dbReference type="ARBA" id="ARBA00022989"/>
    </source>
</evidence>
<evidence type="ECO:0000313" key="11">
    <source>
        <dbReference type="EMBL" id="SMC72796.1"/>
    </source>
</evidence>
<keyword evidence="9 10" id="KW-0472">Membrane</keyword>
<evidence type="ECO:0000256" key="1">
    <source>
        <dbReference type="ARBA" id="ARBA00001966"/>
    </source>
</evidence>
<keyword evidence="4 10" id="KW-0812">Transmembrane</keyword>
<feature type="transmembrane region" description="Helical" evidence="10">
    <location>
        <begin position="311"/>
        <end position="332"/>
    </location>
</feature>
<dbReference type="GO" id="GO:0016020">
    <property type="term" value="C:membrane"/>
    <property type="evidence" value="ECO:0007669"/>
    <property type="project" value="UniProtKB-SubCell"/>
</dbReference>
<accession>A0A1W2BIT2</accession>
<dbReference type="PANTHER" id="PTHR30426:SF0">
    <property type="entry name" value="4-HYDROXY-3-METHYLBUT-2-ENYL DIPHOSPHATE REDUCTASE"/>
    <property type="match status" value="1"/>
</dbReference>
<organism evidence="11 12">
    <name type="scientific">Desulfocicer vacuolatum DSM 3385</name>
    <dbReference type="NCBI Taxonomy" id="1121400"/>
    <lineage>
        <taxon>Bacteria</taxon>
        <taxon>Pseudomonadati</taxon>
        <taxon>Thermodesulfobacteriota</taxon>
        <taxon>Desulfobacteria</taxon>
        <taxon>Desulfobacterales</taxon>
        <taxon>Desulfobacteraceae</taxon>
        <taxon>Desulfocicer</taxon>
    </lineage>
</organism>
<feature type="transmembrane region" description="Helical" evidence="10">
    <location>
        <begin position="376"/>
        <end position="395"/>
    </location>
</feature>
<keyword evidence="8" id="KW-0411">Iron-sulfur</keyword>
<keyword evidence="12" id="KW-1185">Reference proteome</keyword>
<dbReference type="AlphaFoldDB" id="A0A1W2BIT2"/>
<dbReference type="CDD" id="cd13944">
    <property type="entry name" value="lytB_ispH"/>
    <property type="match status" value="1"/>
</dbReference>
<reference evidence="11 12" key="1">
    <citation type="submission" date="2017-04" db="EMBL/GenBank/DDBJ databases">
        <authorList>
            <person name="Afonso C.L."/>
            <person name="Miller P.J."/>
            <person name="Scott M.A."/>
            <person name="Spackman E."/>
            <person name="Goraichik I."/>
            <person name="Dimitrov K.M."/>
            <person name="Suarez D.L."/>
            <person name="Swayne D.E."/>
        </authorList>
    </citation>
    <scope>NUCLEOTIDE SEQUENCE [LARGE SCALE GENOMIC DNA]</scope>
    <source>
        <strain evidence="11 12">DSM 3385</strain>
    </source>
</reference>
<proteinExistence type="predicted"/>
<protein>
    <submittedName>
        <fullName evidence="11">4-hydroxy-3-methylbut-2-enyl diphosphate reductase</fullName>
    </submittedName>
</protein>
<evidence type="ECO:0000256" key="5">
    <source>
        <dbReference type="ARBA" id="ARBA00022723"/>
    </source>
</evidence>
<name>A0A1W2BIT2_9BACT</name>
<evidence type="ECO:0000256" key="10">
    <source>
        <dbReference type="SAM" id="Phobius"/>
    </source>
</evidence>
<evidence type="ECO:0000256" key="7">
    <source>
        <dbReference type="ARBA" id="ARBA00023004"/>
    </source>
</evidence>
<dbReference type="InterPro" id="IPR000537">
    <property type="entry name" value="UbiA_prenyltransferase"/>
</dbReference>
<dbReference type="Proteomes" id="UP000192418">
    <property type="component" value="Unassembled WGS sequence"/>
</dbReference>
<dbReference type="GO" id="GO:0019288">
    <property type="term" value="P:isopentenyl diphosphate biosynthetic process, methylerythritol 4-phosphate pathway"/>
    <property type="evidence" value="ECO:0007669"/>
    <property type="project" value="InterPro"/>
</dbReference>
<dbReference type="Pfam" id="PF02401">
    <property type="entry name" value="LYTB"/>
    <property type="match status" value="1"/>
</dbReference>
<evidence type="ECO:0000256" key="8">
    <source>
        <dbReference type="ARBA" id="ARBA00023014"/>
    </source>
</evidence>